<dbReference type="Pfam" id="PF15057">
    <property type="entry name" value="DUF4537"/>
    <property type="match status" value="1"/>
</dbReference>
<feature type="compositionally biased region" description="Basic and acidic residues" evidence="2">
    <location>
        <begin position="1237"/>
        <end position="1250"/>
    </location>
</feature>
<organism evidence="4 5">
    <name type="scientific">Anas platyrhynchos platyrhynchos</name>
    <name type="common">Northern mallard</name>
    <dbReference type="NCBI Taxonomy" id="8840"/>
    <lineage>
        <taxon>Eukaryota</taxon>
        <taxon>Metazoa</taxon>
        <taxon>Chordata</taxon>
        <taxon>Craniata</taxon>
        <taxon>Vertebrata</taxon>
        <taxon>Euteleostomi</taxon>
        <taxon>Archelosauria</taxon>
        <taxon>Archosauria</taxon>
        <taxon>Dinosauria</taxon>
        <taxon>Saurischia</taxon>
        <taxon>Theropoda</taxon>
        <taxon>Coelurosauria</taxon>
        <taxon>Aves</taxon>
        <taxon>Neognathae</taxon>
        <taxon>Galloanserae</taxon>
        <taxon>Anseriformes</taxon>
        <taxon>Anatidae</taxon>
        <taxon>Anatinae</taxon>
        <taxon>Anas</taxon>
    </lineage>
</organism>
<dbReference type="Pfam" id="PF13768">
    <property type="entry name" value="VWA_3"/>
    <property type="match status" value="2"/>
</dbReference>
<feature type="compositionally biased region" description="Basic and acidic residues" evidence="2">
    <location>
        <begin position="812"/>
        <end position="828"/>
    </location>
</feature>
<dbReference type="PANTHER" id="PTHR46785">
    <property type="entry name" value="VON WILLEBRAND FACTOR A DOMAIN-CONTAINING PROTEIN 3B"/>
    <property type="match status" value="1"/>
</dbReference>
<dbReference type="Proteomes" id="UP000016666">
    <property type="component" value="Chromosome 1"/>
</dbReference>
<feature type="coiled-coil region" evidence="1">
    <location>
        <begin position="928"/>
        <end position="955"/>
    </location>
</feature>
<dbReference type="PANTHER" id="PTHR46785:SF1">
    <property type="entry name" value="VON WILLEBRAND FACTOR A DOMAIN-CONTAINING PROTEIN 3B"/>
    <property type="match status" value="1"/>
</dbReference>
<dbReference type="InterPro" id="IPR002035">
    <property type="entry name" value="VWF_A"/>
</dbReference>
<name>A0A493TVD1_ANAPP</name>
<dbReference type="SUPFAM" id="SSF53300">
    <property type="entry name" value="vWA-like"/>
    <property type="match status" value="1"/>
</dbReference>
<dbReference type="InterPro" id="IPR036465">
    <property type="entry name" value="vWFA_dom_sf"/>
</dbReference>
<proteinExistence type="predicted"/>
<feature type="region of interest" description="Disordered" evidence="2">
    <location>
        <begin position="20"/>
        <end position="43"/>
    </location>
</feature>
<dbReference type="PROSITE" id="PS50234">
    <property type="entry name" value="VWFA"/>
    <property type="match status" value="1"/>
</dbReference>
<feature type="compositionally biased region" description="Basic and acidic residues" evidence="2">
    <location>
        <begin position="1219"/>
        <end position="1230"/>
    </location>
</feature>
<dbReference type="AlphaFoldDB" id="A0A493TVD1"/>
<evidence type="ECO:0000256" key="2">
    <source>
        <dbReference type="SAM" id="MobiDB-lite"/>
    </source>
</evidence>
<dbReference type="Ensembl" id="ENSAPLT00000047169.1">
    <property type="protein sequence ID" value="ENSAPLP00000029759.1"/>
    <property type="gene ID" value="ENSAPLG00000015715.2"/>
</dbReference>
<protein>
    <submittedName>
        <fullName evidence="4">von Willebrand factor A domain containing 3B</fullName>
    </submittedName>
</protein>
<dbReference type="GeneTree" id="ENSGT00940000157237"/>
<accession>A0A493TVD1</accession>
<reference evidence="4 5" key="1">
    <citation type="submission" date="2017-10" db="EMBL/GenBank/DDBJ databases">
        <title>A new Pekin duck reference genome.</title>
        <authorList>
            <person name="Hou Z.-C."/>
            <person name="Zhou Z.-K."/>
            <person name="Zhu F."/>
            <person name="Hou S.-S."/>
        </authorList>
    </citation>
    <scope>NUCLEOTIDE SEQUENCE [LARGE SCALE GENOMIC DNA]</scope>
</reference>
<evidence type="ECO:0000313" key="4">
    <source>
        <dbReference type="Ensembl" id="ENSAPLP00000029759.1"/>
    </source>
</evidence>
<dbReference type="OMA" id="VIMDWWY"/>
<dbReference type="CDD" id="cd00198">
    <property type="entry name" value="vWFA"/>
    <property type="match status" value="1"/>
</dbReference>
<reference evidence="4" key="2">
    <citation type="submission" date="2025-08" db="UniProtKB">
        <authorList>
            <consortium name="Ensembl"/>
        </authorList>
    </citation>
    <scope>IDENTIFICATION</scope>
</reference>
<feature type="domain" description="VWFA" evidence="3">
    <location>
        <begin position="527"/>
        <end position="703"/>
    </location>
</feature>
<keyword evidence="5" id="KW-1185">Reference proteome</keyword>
<keyword evidence="1" id="KW-0175">Coiled coil</keyword>
<evidence type="ECO:0000313" key="5">
    <source>
        <dbReference type="Proteomes" id="UP000016666"/>
    </source>
</evidence>
<gene>
    <name evidence="4" type="primary">VWA3B</name>
</gene>
<feature type="region of interest" description="Disordered" evidence="2">
    <location>
        <begin position="1199"/>
        <end position="1250"/>
    </location>
</feature>
<feature type="region of interest" description="Disordered" evidence="2">
    <location>
        <begin position="808"/>
        <end position="828"/>
    </location>
</feature>
<evidence type="ECO:0000256" key="1">
    <source>
        <dbReference type="SAM" id="Coils"/>
    </source>
</evidence>
<feature type="compositionally biased region" description="Basic and acidic residues" evidence="2">
    <location>
        <begin position="20"/>
        <end position="30"/>
    </location>
</feature>
<dbReference type="Gene3D" id="3.40.50.410">
    <property type="entry name" value="von Willebrand factor, type A domain"/>
    <property type="match status" value="1"/>
</dbReference>
<dbReference type="SMART" id="SM00327">
    <property type="entry name" value="VWA"/>
    <property type="match status" value="1"/>
</dbReference>
<reference evidence="4" key="3">
    <citation type="submission" date="2025-09" db="UniProtKB">
        <authorList>
            <consortium name="Ensembl"/>
        </authorList>
    </citation>
    <scope>IDENTIFICATION</scope>
</reference>
<evidence type="ECO:0000259" key="3">
    <source>
        <dbReference type="PROSITE" id="PS50234"/>
    </source>
</evidence>
<sequence length="1280" mass="146767">MTGNPFKRLAWSDYAFDSKHRKDHKNSNFRKDHKKKSKEKEKSLTVSQWDMDVQPLISSSKWLQLHGLKRKKLSLSQILSQIGFQHRIDYVTTLGKLVASRYADGLFPQYMREQDGSVYNLTAKKELILHFVDCLMGAIELYQQRMEWLTSESRLIFGVIQERCIVVVLDFGTAAPTEFDACRDALSMVLMEQVTQIAKFNLIRAAQDLMKWQEKCASVSEHTVKSAVKWLWKLDHMTAVSHSSSAEALLEAMSETVEAVYYFAVGDVPAETKQLLLEKVSDGPCPVNTVSFNAREDETVIFLKELSHLASGRFHAFVQKNYCRVATGPALKCEEDDKDLIAPNSRKVKGRTPLVAGVREDVFLVWKELEEARSTLRQVQKILSESEQPASGDDDHPIEKHKYDEYLTSEEWLQRYGLKAQKLTLYDALADCTFRHADGIVDIKTKPEDESSQTDAETKRKVIHAKYCDKFVHTFWKDGSVVHVYVTTEKYKRYEEKMRTALRRVEGRIKWLQQGSRGLFGNVFEDDVYILIDTSQSMKDKLPLVKEKIFQLIQEQLRHKKRFNFVKFSAQAVAWQEKLAEVNEENLQDAWLWIKGLEVGSSTNTLRALQIALADADTQAIYLLTDGRPDQPPQIILAQVQLHRKIPIHTVSFNCDDTEANKFLNELSTETGGRFHYYNIYSTDPDGAKSIISEDIHLLKQEIEQGEKDLEKVKTFHTECLMMDCYKEENDSENSNQKQTHTVSSVKEHVEEFDTTLSSRPCCASQEPALSPLRRMVDAWQTTGDSPARRKKALFAEQTKTSLLRILSHSVQSREESPEERTSPEKKSFSLRKSVKCTTVFKDLKMKKTVKRTSTSSLDTSSAFWLKTHGLVARRLTIMDALAPTAVPHGTKYIPVLDKHVVSKVFDEILPLAHFSNKKGITLINPQAVNLDAYKQKLEKAIKSYERRLNLVIWRALSQEERDKFKEDGPVQYMEHKEALLEALENLGWPISYEDVILLEDEILAALTYIQQASDLQEAVKKEIEKNAELHISKNKKRIEEETVKTKSKKTQKDKVFVTLKSQKVIARSDITGFYYPGTVTKNISPTCTLVDLSHGETWIVPLKFVIPVGGAMPYTYLQVGDYVFARTGTQTGNCYYVPAIVIATPKSVNVGAKLYTVLMFDNRKEHCVRSGLIKISQTKYAFSCQYIRMVQKVDYTIPDKETPKPYPHSSLEDEGGDEASKSIVKEDRGKQKKKRRAEDKRHARRRMLDSDDLLIVSRREVKQRERNLLPSNEEEFKEM</sequence>
<dbReference type="InterPro" id="IPR032770">
    <property type="entry name" value="DUF4537"/>
</dbReference>